<reference evidence="2 3" key="1">
    <citation type="submission" date="2024-01" db="EMBL/GenBank/DDBJ databases">
        <title>Genome assemblies of Stephania.</title>
        <authorList>
            <person name="Yang L."/>
        </authorList>
    </citation>
    <scope>NUCLEOTIDE SEQUENCE [LARGE SCALE GENOMIC DNA]</scope>
    <source>
        <strain evidence="2">YNDBR</strain>
        <tissue evidence="2">Leaf</tissue>
    </source>
</reference>
<keyword evidence="1" id="KW-0812">Transmembrane</keyword>
<organism evidence="2 3">
    <name type="scientific">Stephania yunnanensis</name>
    <dbReference type="NCBI Taxonomy" id="152371"/>
    <lineage>
        <taxon>Eukaryota</taxon>
        <taxon>Viridiplantae</taxon>
        <taxon>Streptophyta</taxon>
        <taxon>Embryophyta</taxon>
        <taxon>Tracheophyta</taxon>
        <taxon>Spermatophyta</taxon>
        <taxon>Magnoliopsida</taxon>
        <taxon>Ranunculales</taxon>
        <taxon>Menispermaceae</taxon>
        <taxon>Menispermoideae</taxon>
        <taxon>Cissampelideae</taxon>
        <taxon>Stephania</taxon>
    </lineage>
</organism>
<feature type="transmembrane region" description="Helical" evidence="1">
    <location>
        <begin position="83"/>
        <end position="106"/>
    </location>
</feature>
<evidence type="ECO:0000313" key="2">
    <source>
        <dbReference type="EMBL" id="KAK9084503.1"/>
    </source>
</evidence>
<name>A0AAP0E8H0_9MAGN</name>
<proteinExistence type="predicted"/>
<gene>
    <name evidence="2" type="ORF">Syun_031502</name>
</gene>
<protein>
    <submittedName>
        <fullName evidence="2">Uncharacterized protein</fullName>
    </submittedName>
</protein>
<dbReference type="PANTHER" id="PTHR38134:SF2">
    <property type="entry name" value="GALACTOKINASE"/>
    <property type="match status" value="1"/>
</dbReference>
<dbReference type="PANTHER" id="PTHR38134">
    <property type="entry name" value="SLR1395 PROTEIN"/>
    <property type="match status" value="1"/>
</dbReference>
<keyword evidence="1" id="KW-0472">Membrane</keyword>
<dbReference type="Proteomes" id="UP001420932">
    <property type="component" value="Unassembled WGS sequence"/>
</dbReference>
<dbReference type="AlphaFoldDB" id="A0AAP0E8H0"/>
<evidence type="ECO:0000256" key="1">
    <source>
        <dbReference type="SAM" id="Phobius"/>
    </source>
</evidence>
<sequence length="121" mass="13614">MPVLPRGGVEMPIKDMFSGYWTRHLQNAINLKPSYEGGTNGGKVVARVIQDIAIAKSYAPTKDQALSFFLRFTTKYYKGYTNIYTAIDTAFFGALLLLRLLFYGALATQDRPQFPMHRQAA</sequence>
<keyword evidence="1" id="KW-1133">Transmembrane helix</keyword>
<dbReference type="EMBL" id="JBBNAF010000015">
    <property type="protein sequence ID" value="KAK9084503.1"/>
    <property type="molecule type" value="Genomic_DNA"/>
</dbReference>
<dbReference type="InterPro" id="IPR053205">
    <property type="entry name" value="GHMP_kinase_L-arabinokinase"/>
</dbReference>
<keyword evidence="3" id="KW-1185">Reference proteome</keyword>
<evidence type="ECO:0000313" key="3">
    <source>
        <dbReference type="Proteomes" id="UP001420932"/>
    </source>
</evidence>
<comment type="caution">
    <text evidence="2">The sequence shown here is derived from an EMBL/GenBank/DDBJ whole genome shotgun (WGS) entry which is preliminary data.</text>
</comment>
<accession>A0AAP0E8H0</accession>